<feature type="domain" description="Polysaccharide pyruvyl transferase" evidence="1">
    <location>
        <begin position="71"/>
        <end position="342"/>
    </location>
</feature>
<dbReference type="AlphaFoldDB" id="A0A2T5C6B0"/>
<dbReference type="EMBL" id="QAAD01000001">
    <property type="protein sequence ID" value="PTN10484.1"/>
    <property type="molecule type" value="Genomic_DNA"/>
</dbReference>
<dbReference type="InterPro" id="IPR007345">
    <property type="entry name" value="Polysacch_pyruvyl_Trfase"/>
</dbReference>
<sequence>MDKKKKIVLVGTYYEQSHGDALLFDCLKYLYYTIGNKKNIQFDFVICDMFAKNKIDNTIKLSKHKHGSLHFIKKTFKSVVHSIVSSKSLRLLINREYIGQKHLREYYYSKFIGSDMIVIAGGGILKYSVRANFSPIFKDIIQTATDLNIPVIINAIGIEGRHNSKDNDFTTFKNVLNNPIVKMCTTRDRIDVLEEYYKDNEHANFMKISDTGVWASEAFSVQKAPNSKIIGLNVITPSRFTDYGKDITKQTLLSFWSQVIQILDDKQYEFRLFTHGLADDELFAREIIAFCDLDEDKLTPVPNNQFELVNNISNFKGIVANRLHACIVAYSLDIPAIGIAWNDKLLYWGKEIKYPNRFFDFDQLDPLKIVESLEEAIKEGHDQKHISLMKDSVFNSINESFSFMN</sequence>
<protein>
    <submittedName>
        <fullName evidence="2">Polysaccharide pyruvyl transferase WcaK-like protein</fullName>
    </submittedName>
</protein>
<dbReference type="Pfam" id="PF04230">
    <property type="entry name" value="PS_pyruv_trans"/>
    <property type="match status" value="1"/>
</dbReference>
<evidence type="ECO:0000313" key="2">
    <source>
        <dbReference type="EMBL" id="PTN10484.1"/>
    </source>
</evidence>
<gene>
    <name evidence="2" type="ORF">C8N47_101133</name>
</gene>
<proteinExistence type="predicted"/>
<dbReference type="OrthoDB" id="1438705at2"/>
<evidence type="ECO:0000313" key="3">
    <source>
        <dbReference type="Proteomes" id="UP000243525"/>
    </source>
</evidence>
<dbReference type="PANTHER" id="PTHR36836:SF1">
    <property type="entry name" value="COLANIC ACID BIOSYNTHESIS PROTEIN WCAK"/>
    <property type="match status" value="1"/>
</dbReference>
<keyword evidence="3" id="KW-1185">Reference proteome</keyword>
<dbReference type="Proteomes" id="UP000243525">
    <property type="component" value="Unassembled WGS sequence"/>
</dbReference>
<evidence type="ECO:0000259" key="1">
    <source>
        <dbReference type="Pfam" id="PF04230"/>
    </source>
</evidence>
<name>A0A2T5C6B0_9BACT</name>
<dbReference type="PANTHER" id="PTHR36836">
    <property type="entry name" value="COLANIC ACID BIOSYNTHESIS PROTEIN WCAK"/>
    <property type="match status" value="1"/>
</dbReference>
<reference evidence="2 3" key="1">
    <citation type="submission" date="2018-04" db="EMBL/GenBank/DDBJ databases">
        <title>Genomic Encyclopedia of Archaeal and Bacterial Type Strains, Phase II (KMG-II): from individual species to whole genera.</title>
        <authorList>
            <person name="Goeker M."/>
        </authorList>
    </citation>
    <scope>NUCLEOTIDE SEQUENCE [LARGE SCALE GENOMIC DNA]</scope>
    <source>
        <strain evidence="2 3">DSM 28823</strain>
    </source>
</reference>
<accession>A0A2T5C6B0</accession>
<comment type="caution">
    <text evidence="2">The sequence shown here is derived from an EMBL/GenBank/DDBJ whole genome shotgun (WGS) entry which is preliminary data.</text>
</comment>
<dbReference type="GO" id="GO:0016740">
    <property type="term" value="F:transferase activity"/>
    <property type="evidence" value="ECO:0007669"/>
    <property type="project" value="UniProtKB-KW"/>
</dbReference>
<keyword evidence="2" id="KW-0808">Transferase</keyword>
<dbReference type="RefSeq" id="WP_107820585.1">
    <property type="nucleotide sequence ID" value="NZ_QAAD01000001.1"/>
</dbReference>
<organism evidence="2 3">
    <name type="scientific">Mangrovibacterium marinum</name>
    <dbReference type="NCBI Taxonomy" id="1639118"/>
    <lineage>
        <taxon>Bacteria</taxon>
        <taxon>Pseudomonadati</taxon>
        <taxon>Bacteroidota</taxon>
        <taxon>Bacteroidia</taxon>
        <taxon>Marinilabiliales</taxon>
        <taxon>Prolixibacteraceae</taxon>
        <taxon>Mangrovibacterium</taxon>
    </lineage>
</organism>